<proteinExistence type="predicted"/>
<dbReference type="PANTHER" id="PTHR47894">
    <property type="entry name" value="HTH-TYPE TRANSCRIPTIONAL REGULATOR GADX"/>
    <property type="match status" value="1"/>
</dbReference>
<keyword evidence="3" id="KW-0804">Transcription</keyword>
<dbReference type="Pfam" id="PF12625">
    <property type="entry name" value="Arabinose_bd"/>
    <property type="match status" value="1"/>
</dbReference>
<dbReference type="Proteomes" id="UP000327424">
    <property type="component" value="Chromosome"/>
</dbReference>
<protein>
    <submittedName>
        <fullName evidence="5">AraC family transcriptional regulator</fullName>
    </submittedName>
</protein>
<sequence length="365" mass="41529">MTEIKESKVSLGDISVNFLQQMSLTCHKINGDMAPILAKYNVSISQLSAHNGRLSIPKYMRIGFDLIQQTQRDDLGLLMGENVCFQHYGMLGFAAMSAPDINTMAQVLAQYESLLSQNVRGHSTFLPATHEHKHEGGNVTTSEPTLSFYSIAPYNLYNCFVVDSVLASWFTLLTARTMHLAQTVQIVKAVHIEYPEPYNSERYHAFFQCPVIFNSTFNGLVLNSQHIDIPLPDACMSSYLQAQQLCQHELNLLQQNQDWQSKVIEKVSHNLVGNMPDINQVAALLGTSPWTLRRRLYKENTNYQSIMDTTRQGLALSYVRDTQLSFSEISYLLGFATPAAFYKAFRRWTQSTPKNYRQTFINKRE</sequence>
<dbReference type="InterPro" id="IPR018060">
    <property type="entry name" value="HTH_AraC"/>
</dbReference>
<dbReference type="GO" id="GO:0000976">
    <property type="term" value="F:transcription cis-regulatory region binding"/>
    <property type="evidence" value="ECO:0007669"/>
    <property type="project" value="TreeGrafter"/>
</dbReference>
<reference evidence="5 6" key="1">
    <citation type="submission" date="2019-09" db="EMBL/GenBank/DDBJ databases">
        <title>Hybrid Assembly of the complete Genome of the Deep-Sea Bacterium Moritella marina from long Nanopore and Illumina reads.</title>
        <authorList>
            <person name="Magin S."/>
            <person name="Georgoulis A."/>
            <person name="Papadimitriou K."/>
            <person name="Iliakis G."/>
            <person name="Vorgias C.E."/>
        </authorList>
    </citation>
    <scope>NUCLEOTIDE SEQUENCE [LARGE SCALE GENOMIC DNA]</scope>
    <source>
        <strain evidence="5 6">MP-1</strain>
    </source>
</reference>
<dbReference type="InterPro" id="IPR032687">
    <property type="entry name" value="AraC-type_N"/>
</dbReference>
<evidence type="ECO:0000256" key="3">
    <source>
        <dbReference type="ARBA" id="ARBA00023163"/>
    </source>
</evidence>
<gene>
    <name evidence="5" type="ORF">FR932_14240</name>
</gene>
<dbReference type="Pfam" id="PF12833">
    <property type="entry name" value="HTH_18"/>
    <property type="match status" value="1"/>
</dbReference>
<dbReference type="SUPFAM" id="SSF46689">
    <property type="entry name" value="Homeodomain-like"/>
    <property type="match status" value="1"/>
</dbReference>
<dbReference type="SMART" id="SM00342">
    <property type="entry name" value="HTH_ARAC"/>
    <property type="match status" value="1"/>
</dbReference>
<dbReference type="EMBL" id="CP044399">
    <property type="protein sequence ID" value="QFI38931.1"/>
    <property type="molecule type" value="Genomic_DNA"/>
</dbReference>
<evidence type="ECO:0000256" key="2">
    <source>
        <dbReference type="ARBA" id="ARBA00023125"/>
    </source>
</evidence>
<dbReference type="GO" id="GO:0003700">
    <property type="term" value="F:DNA-binding transcription factor activity"/>
    <property type="evidence" value="ECO:0007669"/>
    <property type="project" value="InterPro"/>
</dbReference>
<evidence type="ECO:0000313" key="5">
    <source>
        <dbReference type="EMBL" id="QFI38931.1"/>
    </source>
</evidence>
<dbReference type="PANTHER" id="PTHR47894:SF1">
    <property type="entry name" value="HTH-TYPE TRANSCRIPTIONAL REGULATOR VQSM"/>
    <property type="match status" value="1"/>
</dbReference>
<dbReference type="GO" id="GO:0005829">
    <property type="term" value="C:cytosol"/>
    <property type="evidence" value="ECO:0007669"/>
    <property type="project" value="TreeGrafter"/>
</dbReference>
<evidence type="ECO:0000256" key="1">
    <source>
        <dbReference type="ARBA" id="ARBA00023015"/>
    </source>
</evidence>
<organism evidence="5 6">
    <name type="scientific">Moritella marina ATCC 15381</name>
    <dbReference type="NCBI Taxonomy" id="1202962"/>
    <lineage>
        <taxon>Bacteria</taxon>
        <taxon>Pseudomonadati</taxon>
        <taxon>Pseudomonadota</taxon>
        <taxon>Gammaproteobacteria</taxon>
        <taxon>Alteromonadales</taxon>
        <taxon>Moritellaceae</taxon>
        <taxon>Moritella</taxon>
    </lineage>
</organism>
<dbReference type="AlphaFoldDB" id="A0A5J6WNP5"/>
<dbReference type="RefSeq" id="WP_019628889.1">
    <property type="nucleotide sequence ID" value="NZ_ALOE01000019.1"/>
</dbReference>
<dbReference type="InterPro" id="IPR009057">
    <property type="entry name" value="Homeodomain-like_sf"/>
</dbReference>
<keyword evidence="6" id="KW-1185">Reference proteome</keyword>
<evidence type="ECO:0000259" key="4">
    <source>
        <dbReference type="PROSITE" id="PS01124"/>
    </source>
</evidence>
<evidence type="ECO:0000313" key="6">
    <source>
        <dbReference type="Proteomes" id="UP000327424"/>
    </source>
</evidence>
<name>A0A5J6WNP5_MORMI</name>
<accession>A0A5J6WNP5</accession>
<keyword evidence="1" id="KW-0805">Transcription regulation</keyword>
<dbReference type="OrthoDB" id="5582699at2"/>
<feature type="domain" description="HTH araC/xylS-type" evidence="4">
    <location>
        <begin position="261"/>
        <end position="359"/>
    </location>
</feature>
<dbReference type="Gene3D" id="1.10.10.60">
    <property type="entry name" value="Homeodomain-like"/>
    <property type="match status" value="1"/>
</dbReference>
<keyword evidence="2" id="KW-0238">DNA-binding</keyword>
<dbReference type="KEGG" id="mmaa:FR932_14240"/>
<dbReference type="PROSITE" id="PS01124">
    <property type="entry name" value="HTH_ARAC_FAMILY_2"/>
    <property type="match status" value="1"/>
</dbReference>